<keyword evidence="3" id="KW-1185">Reference proteome</keyword>
<protein>
    <submittedName>
        <fullName evidence="2">Uncharacterized protein</fullName>
    </submittedName>
</protein>
<evidence type="ECO:0000313" key="3">
    <source>
        <dbReference type="Proteomes" id="UP001187315"/>
    </source>
</evidence>
<proteinExistence type="predicted"/>
<sequence length="362" mass="42710">MGEGQKITQILMCIILLGQLCWTQEGNKDLNYRTSTYRQLCYDDCQKHGNYYWCNTKKGWDYCSLTPTTDYKGNECYDWHPCDLHGKDYYWCNTKSGEENYCGKVEQRTLLYISSTYQSECRDGCSYDESESYYWCNTDKGWDYCSPSPDVTYKGEPCRHDHFCDTHGYDYSWCRTDSGWDYCGTIETIIDCRTSGRWKRQPNNIVEICTKIDLGNRKVTKITAEPDDDAITDGRTWRKEINELILQWSNNLLHNQAGTLISIGNFRIDNQGLQNRNNRHYYNLQIQVNIPRRNRRSTTVAQVLMPVNEDVPERYVQRAFGESFRRRARVFVDVNYGNIPVRRGQNCDERQNTLFVCRRSDF</sequence>
<dbReference type="AlphaFoldDB" id="A0AA88NXI5"/>
<dbReference type="EMBL" id="JAVHJS010000002">
    <property type="protein sequence ID" value="KAK2865540.1"/>
    <property type="molecule type" value="Genomic_DNA"/>
</dbReference>
<dbReference type="PANTHER" id="PTHR34261">
    <property type="entry name" value="APC REGULATOR OF WNT-SIGNALING PATHWAY-RELATED"/>
    <property type="match status" value="1"/>
</dbReference>
<accession>A0AA88NXI5</accession>
<dbReference type="InterPro" id="IPR053358">
    <property type="entry name" value="Diff-assoc_signaling"/>
</dbReference>
<evidence type="ECO:0000313" key="2">
    <source>
        <dbReference type="EMBL" id="KAK2865540.1"/>
    </source>
</evidence>
<feature type="signal peptide" evidence="1">
    <location>
        <begin position="1"/>
        <end position="23"/>
    </location>
</feature>
<dbReference type="PANTHER" id="PTHR34261:SF1">
    <property type="entry name" value="TUBULIN POLYMERIZATION-PROMOTING PROTEIN"/>
    <property type="match status" value="1"/>
</dbReference>
<gene>
    <name evidence="2" type="ORF">Q7C36_001596</name>
</gene>
<evidence type="ECO:0000256" key="1">
    <source>
        <dbReference type="SAM" id="SignalP"/>
    </source>
</evidence>
<comment type="caution">
    <text evidence="2">The sequence shown here is derived from an EMBL/GenBank/DDBJ whole genome shotgun (WGS) entry which is preliminary data.</text>
</comment>
<organism evidence="2 3">
    <name type="scientific">Tachysurus vachellii</name>
    <name type="common">Darkbarbel catfish</name>
    <name type="synonym">Pelteobagrus vachellii</name>
    <dbReference type="NCBI Taxonomy" id="175792"/>
    <lineage>
        <taxon>Eukaryota</taxon>
        <taxon>Metazoa</taxon>
        <taxon>Chordata</taxon>
        <taxon>Craniata</taxon>
        <taxon>Vertebrata</taxon>
        <taxon>Euteleostomi</taxon>
        <taxon>Actinopterygii</taxon>
        <taxon>Neopterygii</taxon>
        <taxon>Teleostei</taxon>
        <taxon>Ostariophysi</taxon>
        <taxon>Siluriformes</taxon>
        <taxon>Bagridae</taxon>
        <taxon>Tachysurus</taxon>
    </lineage>
</organism>
<reference evidence="2" key="1">
    <citation type="submission" date="2023-08" db="EMBL/GenBank/DDBJ databases">
        <title>Pelteobagrus vachellii genome.</title>
        <authorList>
            <person name="Liu H."/>
        </authorList>
    </citation>
    <scope>NUCLEOTIDE SEQUENCE</scope>
    <source>
        <strain evidence="2">PRFRI_2022a</strain>
        <tissue evidence="2">Muscle</tissue>
    </source>
</reference>
<feature type="chain" id="PRO_5041706599" evidence="1">
    <location>
        <begin position="24"/>
        <end position="362"/>
    </location>
</feature>
<name>A0AA88NXI5_TACVA</name>
<dbReference type="Proteomes" id="UP001187315">
    <property type="component" value="Unassembled WGS sequence"/>
</dbReference>
<keyword evidence="1" id="KW-0732">Signal</keyword>